<sequence length="112" mass="12621">MTFNQRRTLEELVESVGSIFSILQELQHAQMPIPDSTELSFICEELVQIRYMLGHIEGGLTESSTSNTNISTSSIDNSSRDIEKPIKEGSLKSRYKDFNWAAIIAFLTANHL</sequence>
<evidence type="ECO:0000256" key="1">
    <source>
        <dbReference type="SAM" id="MobiDB-lite"/>
    </source>
</evidence>
<evidence type="ECO:0000313" key="3">
    <source>
        <dbReference type="Proteomes" id="UP001150538"/>
    </source>
</evidence>
<gene>
    <name evidence="2" type="ORF">H4219_006264</name>
</gene>
<keyword evidence="3" id="KW-1185">Reference proteome</keyword>
<proteinExistence type="predicted"/>
<comment type="caution">
    <text evidence="2">The sequence shown here is derived from an EMBL/GenBank/DDBJ whole genome shotgun (WGS) entry which is preliminary data.</text>
</comment>
<evidence type="ECO:0000313" key="2">
    <source>
        <dbReference type="EMBL" id="KAJ1910185.1"/>
    </source>
</evidence>
<feature type="compositionally biased region" description="Low complexity" evidence="1">
    <location>
        <begin position="63"/>
        <end position="77"/>
    </location>
</feature>
<organism evidence="2 3">
    <name type="scientific">Mycoemilia scoparia</name>
    <dbReference type="NCBI Taxonomy" id="417184"/>
    <lineage>
        <taxon>Eukaryota</taxon>
        <taxon>Fungi</taxon>
        <taxon>Fungi incertae sedis</taxon>
        <taxon>Zoopagomycota</taxon>
        <taxon>Kickxellomycotina</taxon>
        <taxon>Kickxellomycetes</taxon>
        <taxon>Kickxellales</taxon>
        <taxon>Kickxellaceae</taxon>
        <taxon>Mycoemilia</taxon>
    </lineage>
</organism>
<feature type="non-terminal residue" evidence="2">
    <location>
        <position position="112"/>
    </location>
</feature>
<dbReference type="EMBL" id="JANBPU010000617">
    <property type="protein sequence ID" value="KAJ1910185.1"/>
    <property type="molecule type" value="Genomic_DNA"/>
</dbReference>
<dbReference type="Proteomes" id="UP001150538">
    <property type="component" value="Unassembled WGS sequence"/>
</dbReference>
<name>A0A9W7ZPW8_9FUNG</name>
<protein>
    <submittedName>
        <fullName evidence="2">Uncharacterized protein</fullName>
    </submittedName>
</protein>
<feature type="region of interest" description="Disordered" evidence="1">
    <location>
        <begin position="61"/>
        <end position="81"/>
    </location>
</feature>
<accession>A0A9W7ZPW8</accession>
<dbReference type="AlphaFoldDB" id="A0A9W7ZPW8"/>
<reference evidence="2" key="1">
    <citation type="submission" date="2022-07" db="EMBL/GenBank/DDBJ databases">
        <title>Phylogenomic reconstructions and comparative analyses of Kickxellomycotina fungi.</title>
        <authorList>
            <person name="Reynolds N.K."/>
            <person name="Stajich J.E."/>
            <person name="Barry K."/>
            <person name="Grigoriev I.V."/>
            <person name="Crous P."/>
            <person name="Smith M.E."/>
        </authorList>
    </citation>
    <scope>NUCLEOTIDE SEQUENCE</scope>
    <source>
        <strain evidence="2">NBRC 100468</strain>
    </source>
</reference>